<dbReference type="RefSeq" id="XP_015468915.1">
    <property type="nucleotide sequence ID" value="XM_015610240.1"/>
</dbReference>
<name>A0A0V1Q2U0_9ASCO</name>
<keyword evidence="2" id="KW-1185">Reference proteome</keyword>
<dbReference type="EMBL" id="LMYN01000019">
    <property type="protein sequence ID" value="KSA02813.1"/>
    <property type="molecule type" value="Genomic_DNA"/>
</dbReference>
<protein>
    <submittedName>
        <fullName evidence="1">Uncharacterized protein</fullName>
    </submittedName>
</protein>
<reference evidence="1 2" key="1">
    <citation type="submission" date="2015-11" db="EMBL/GenBank/DDBJ databases">
        <title>The genome of Debaryomyces fabryi.</title>
        <authorList>
            <person name="Tafer H."/>
            <person name="Lopandic K."/>
        </authorList>
    </citation>
    <scope>NUCLEOTIDE SEQUENCE [LARGE SCALE GENOMIC DNA]</scope>
    <source>
        <strain evidence="1 2">CBS 789</strain>
    </source>
</reference>
<comment type="caution">
    <text evidence="1">The sequence shown here is derived from an EMBL/GenBank/DDBJ whole genome shotgun (WGS) entry which is preliminary data.</text>
</comment>
<organism evidence="1 2">
    <name type="scientific">Debaryomyces fabryi</name>
    <dbReference type="NCBI Taxonomy" id="58627"/>
    <lineage>
        <taxon>Eukaryota</taxon>
        <taxon>Fungi</taxon>
        <taxon>Dikarya</taxon>
        <taxon>Ascomycota</taxon>
        <taxon>Saccharomycotina</taxon>
        <taxon>Pichiomycetes</taxon>
        <taxon>Debaryomycetaceae</taxon>
        <taxon>Debaryomyces</taxon>
    </lineage>
</organism>
<gene>
    <name evidence="1" type="ORF">AC631_01410</name>
</gene>
<proteinExistence type="predicted"/>
<dbReference type="OrthoDB" id="10507676at2759"/>
<sequence length="202" mass="23348">MSAVMGQNSENLGTDVKKSFRIQKKGKRKRELIKYDYGEEDDDLQFNNQSIKKLSEAGSNIQYIGGNSDKEKLNKAGCSDPENKKHICSLILKNFDNLNLLEMLNEEPNSLLQLHLFHMFIYSIIHDQDTFFLKTNSDLFSSRTFMKILSKLLEMNDLNNNFDSTFIPDNGKTMERNMNDRTTEKIVVPSIVLKRLDIVNEI</sequence>
<evidence type="ECO:0000313" key="1">
    <source>
        <dbReference type="EMBL" id="KSA02813.1"/>
    </source>
</evidence>
<dbReference type="Proteomes" id="UP000054251">
    <property type="component" value="Unassembled WGS sequence"/>
</dbReference>
<dbReference type="GeneID" id="26838419"/>
<dbReference type="AlphaFoldDB" id="A0A0V1Q2U0"/>
<evidence type="ECO:0000313" key="2">
    <source>
        <dbReference type="Proteomes" id="UP000054251"/>
    </source>
</evidence>
<accession>A0A0V1Q2U0</accession>